<sequence length="136" mass="14840">MSGQGGAAGQRERVAELVMMAREQGREVQIIAADRRSQMNLKQDERLSGELITGRRQLQEGMAFTPGNTVIVDRGEKLSLKETLTLLDGAARHNVQVLITDSGQRTGTGSALMAMKDAGVNTYRWQGRTAAGHHHQ</sequence>
<accession>A0A811AT14</accession>
<dbReference type="InterPro" id="IPR054558">
    <property type="entry name" value="TraI_hel_assoc_DBD_N"/>
</dbReference>
<reference evidence="2" key="1">
    <citation type="submission" date="2021-03" db="EMBL/GenBank/DDBJ databases">
        <title>Whole genome sequence of tetracycline resistant Escherichia coli.</title>
        <authorList>
            <person name="Usui M."/>
            <person name="Fukuda A."/>
        </authorList>
    </citation>
    <scope>NUCLEOTIDE SEQUENCE</scope>
    <source>
        <strain evidence="2">P63</strain>
        <plasmid evidence="2">pP63</plasmid>
    </source>
</reference>
<geneLocation type="plasmid" evidence="2">
    <name>pP63</name>
</geneLocation>
<dbReference type="Pfam" id="PF22232">
    <property type="entry name" value="TraI_hel_assoc_N"/>
    <property type="match status" value="1"/>
</dbReference>
<protein>
    <recommendedName>
        <fullName evidence="1">TraI helicase-associated ssDBD N-terminal domain-containing protein</fullName>
    </recommendedName>
</protein>
<evidence type="ECO:0000313" key="2">
    <source>
        <dbReference type="EMBL" id="BCT74099.1"/>
    </source>
</evidence>
<dbReference type="EMBL" id="LC620535">
    <property type="protein sequence ID" value="BCT74099.1"/>
    <property type="molecule type" value="Genomic_DNA"/>
</dbReference>
<evidence type="ECO:0000259" key="1">
    <source>
        <dbReference type="Pfam" id="PF22232"/>
    </source>
</evidence>
<feature type="domain" description="TraI helicase-associated ssDBD N-terminal" evidence="1">
    <location>
        <begin position="3"/>
        <end position="101"/>
    </location>
</feature>
<proteinExistence type="predicted"/>
<keyword evidence="2" id="KW-0614">Plasmid</keyword>
<organism evidence="2">
    <name type="scientific">Escherichia coli</name>
    <dbReference type="NCBI Taxonomy" id="562"/>
    <lineage>
        <taxon>Bacteria</taxon>
        <taxon>Pseudomonadati</taxon>
        <taxon>Pseudomonadota</taxon>
        <taxon>Gammaproteobacteria</taxon>
        <taxon>Enterobacterales</taxon>
        <taxon>Enterobacteriaceae</taxon>
        <taxon>Escherichia</taxon>
    </lineage>
</organism>
<dbReference type="AlphaFoldDB" id="A0A811AT14"/>
<name>A0A811AT14_ECOLX</name>